<feature type="transmembrane region" description="Helical" evidence="4">
    <location>
        <begin position="225"/>
        <end position="244"/>
    </location>
</feature>
<evidence type="ECO:0000256" key="3">
    <source>
        <dbReference type="PROSITE-ProRule" id="PRU00339"/>
    </source>
</evidence>
<protein>
    <submittedName>
        <fullName evidence="5">Lipoprotein NlpI</fullName>
    </submittedName>
</protein>
<dbReference type="AlphaFoldDB" id="A0A517TBY1"/>
<dbReference type="Proteomes" id="UP000319976">
    <property type="component" value="Chromosome"/>
</dbReference>
<dbReference type="Pfam" id="PF13414">
    <property type="entry name" value="TPR_11"/>
    <property type="match status" value="1"/>
</dbReference>
<dbReference type="Gene3D" id="1.25.40.10">
    <property type="entry name" value="Tetratricopeptide repeat domain"/>
    <property type="match status" value="2"/>
</dbReference>
<evidence type="ECO:0000313" key="6">
    <source>
        <dbReference type="Proteomes" id="UP000319976"/>
    </source>
</evidence>
<feature type="transmembrane region" description="Helical" evidence="4">
    <location>
        <begin position="186"/>
        <end position="205"/>
    </location>
</feature>
<dbReference type="Pfam" id="PF00515">
    <property type="entry name" value="TPR_1"/>
    <property type="match status" value="1"/>
</dbReference>
<name>A0A517TBY1_9PLAN</name>
<dbReference type="InterPro" id="IPR011990">
    <property type="entry name" value="TPR-like_helical_dom_sf"/>
</dbReference>
<feature type="transmembrane region" description="Helical" evidence="4">
    <location>
        <begin position="323"/>
        <end position="343"/>
    </location>
</feature>
<keyword evidence="4" id="KW-0812">Transmembrane</keyword>
<dbReference type="InterPro" id="IPR052346">
    <property type="entry name" value="O-mannosyl-transferase_TMTC"/>
</dbReference>
<dbReference type="PROSITE" id="PS50005">
    <property type="entry name" value="TPR"/>
    <property type="match status" value="2"/>
</dbReference>
<keyword evidence="4" id="KW-1133">Transmembrane helix</keyword>
<evidence type="ECO:0000313" key="5">
    <source>
        <dbReference type="EMBL" id="QDT65886.1"/>
    </source>
</evidence>
<dbReference type="InterPro" id="IPR019734">
    <property type="entry name" value="TPR_rpt"/>
</dbReference>
<sequence>MTASQNNTSYMTWLILAAIVVLPLIAYSNSLNNPLFFDDVPSIETNESIRQLWPLSRLLEVEQGDPFAGRPLVSLSFAINYYFTQLSLPPMHLTNLALHIVNGLLVFLLCRETFRMPAISEQIREQAVPLAGIIATLWTVHPLQTEVIDYLTQRTEIFLGLFYLLTFLSARLAWEKPKIWGPVAMIACWVGVLCKESIVTAPFLVVLYDIVLSQLPFKELLRKRGVLWAGLFSSWIMIAIVMAYDPRGATAGFGLGITAWQYLQTQCWCIGRYLTLVIWPDQLLIDYGKVPMVTPESTSFGLLLILALLLTALGTVWKWPTVSLAIFSCFVILSPTSSFVPIVTEVGAERRMYLPLLPLVMLLVVLASVAFNKLVRLSPPQKTWTAAILTGAIVLLLMFLTWERNKDYHDTASLWRGAMKLHPDNGRAVYNLIIRLNAKDQYQKSVEYADEFLSDNIRAEWTTSAEVWMQRGLSLMELGQLDAAVASFRKALELKPDYPYALSNLGMIISRRNPREAIPLLERAAKLMPHLVPAWVNLGDANAKLGNFSRAQECYLEALELEPDHEFASQNLKIVRDAEEKVKRLKAEAAGK</sequence>
<keyword evidence="6" id="KW-1185">Reference proteome</keyword>
<keyword evidence="1" id="KW-0677">Repeat</keyword>
<evidence type="ECO:0000256" key="2">
    <source>
        <dbReference type="ARBA" id="ARBA00022803"/>
    </source>
</evidence>
<evidence type="ECO:0000256" key="1">
    <source>
        <dbReference type="ARBA" id="ARBA00022737"/>
    </source>
</evidence>
<organism evidence="5 6">
    <name type="scientific">Calycomorphotria hydatis</name>
    <dbReference type="NCBI Taxonomy" id="2528027"/>
    <lineage>
        <taxon>Bacteria</taxon>
        <taxon>Pseudomonadati</taxon>
        <taxon>Planctomycetota</taxon>
        <taxon>Planctomycetia</taxon>
        <taxon>Planctomycetales</taxon>
        <taxon>Planctomycetaceae</taxon>
        <taxon>Calycomorphotria</taxon>
    </lineage>
</organism>
<dbReference type="PANTHER" id="PTHR44227">
    <property type="match status" value="1"/>
</dbReference>
<gene>
    <name evidence="5" type="ORF">V22_31490</name>
</gene>
<accession>A0A517TBY1</accession>
<feature type="transmembrane region" description="Helical" evidence="4">
    <location>
        <begin position="157"/>
        <end position="174"/>
    </location>
</feature>
<proteinExistence type="predicted"/>
<dbReference type="SMART" id="SM00028">
    <property type="entry name" value="TPR"/>
    <property type="match status" value="4"/>
</dbReference>
<keyword evidence="4" id="KW-0472">Membrane</keyword>
<feature type="transmembrane region" description="Helical" evidence="4">
    <location>
        <begin position="352"/>
        <end position="371"/>
    </location>
</feature>
<feature type="repeat" description="TPR" evidence="3">
    <location>
        <begin position="465"/>
        <end position="498"/>
    </location>
</feature>
<feature type="transmembrane region" description="Helical" evidence="4">
    <location>
        <begin position="299"/>
        <end position="317"/>
    </location>
</feature>
<dbReference type="KEGG" id="chya:V22_31490"/>
<keyword evidence="2 3" id="KW-0802">TPR repeat</keyword>
<evidence type="ECO:0000256" key="4">
    <source>
        <dbReference type="SAM" id="Phobius"/>
    </source>
</evidence>
<feature type="transmembrane region" description="Helical" evidence="4">
    <location>
        <begin position="12"/>
        <end position="30"/>
    </location>
</feature>
<dbReference type="PANTHER" id="PTHR44227:SF3">
    <property type="entry name" value="PROTEIN O-MANNOSYL-TRANSFERASE TMTC4"/>
    <property type="match status" value="1"/>
</dbReference>
<dbReference type="SUPFAM" id="SSF48452">
    <property type="entry name" value="TPR-like"/>
    <property type="match status" value="1"/>
</dbReference>
<reference evidence="5 6" key="1">
    <citation type="submission" date="2019-02" db="EMBL/GenBank/DDBJ databases">
        <title>Deep-cultivation of Planctomycetes and their phenomic and genomic characterization uncovers novel biology.</title>
        <authorList>
            <person name="Wiegand S."/>
            <person name="Jogler M."/>
            <person name="Boedeker C."/>
            <person name="Pinto D."/>
            <person name="Vollmers J."/>
            <person name="Rivas-Marin E."/>
            <person name="Kohn T."/>
            <person name="Peeters S.H."/>
            <person name="Heuer A."/>
            <person name="Rast P."/>
            <person name="Oberbeckmann S."/>
            <person name="Bunk B."/>
            <person name="Jeske O."/>
            <person name="Meyerdierks A."/>
            <person name="Storesund J.E."/>
            <person name="Kallscheuer N."/>
            <person name="Luecker S."/>
            <person name="Lage O.M."/>
            <person name="Pohl T."/>
            <person name="Merkel B.J."/>
            <person name="Hornburger P."/>
            <person name="Mueller R.-W."/>
            <person name="Bruemmer F."/>
            <person name="Labrenz M."/>
            <person name="Spormann A.M."/>
            <person name="Op den Camp H."/>
            <person name="Overmann J."/>
            <person name="Amann R."/>
            <person name="Jetten M.S.M."/>
            <person name="Mascher T."/>
            <person name="Medema M.H."/>
            <person name="Devos D.P."/>
            <person name="Kaster A.-K."/>
            <person name="Ovreas L."/>
            <person name="Rohde M."/>
            <person name="Galperin M.Y."/>
            <person name="Jogler C."/>
        </authorList>
    </citation>
    <scope>NUCLEOTIDE SEQUENCE [LARGE SCALE GENOMIC DNA]</scope>
    <source>
        <strain evidence="5 6">V22</strain>
    </source>
</reference>
<feature type="transmembrane region" description="Helical" evidence="4">
    <location>
        <begin position="383"/>
        <end position="402"/>
    </location>
</feature>
<dbReference type="EMBL" id="CP036316">
    <property type="protein sequence ID" value="QDT65886.1"/>
    <property type="molecule type" value="Genomic_DNA"/>
</dbReference>
<keyword evidence="5" id="KW-0449">Lipoprotein</keyword>
<feature type="repeat" description="TPR" evidence="3">
    <location>
        <begin position="532"/>
        <end position="565"/>
    </location>
</feature>
<feature type="transmembrane region" description="Helical" evidence="4">
    <location>
        <begin position="96"/>
        <end position="114"/>
    </location>
</feature>
<dbReference type="PROSITE" id="PS50293">
    <property type="entry name" value="TPR_REGION"/>
    <property type="match status" value="2"/>
</dbReference>